<keyword evidence="3" id="KW-0496">Mitochondrion</keyword>
<evidence type="ECO:0000256" key="3">
    <source>
        <dbReference type="RuleBase" id="RU000640"/>
    </source>
</evidence>
<dbReference type="HAMAP" id="MF_01151">
    <property type="entry name" value="GrpE"/>
    <property type="match status" value="1"/>
</dbReference>
<dbReference type="SUPFAM" id="SSF51064">
    <property type="entry name" value="Head domain of nucleotide exchange factor GrpE"/>
    <property type="match status" value="1"/>
</dbReference>
<dbReference type="InterPro" id="IPR000740">
    <property type="entry name" value="GrpE"/>
</dbReference>
<dbReference type="GO" id="GO:0006457">
    <property type="term" value="P:protein folding"/>
    <property type="evidence" value="ECO:0007669"/>
    <property type="project" value="InterPro"/>
</dbReference>
<dbReference type="GO" id="GO:0042803">
    <property type="term" value="F:protein homodimerization activity"/>
    <property type="evidence" value="ECO:0007669"/>
    <property type="project" value="InterPro"/>
</dbReference>
<comment type="subcellular location">
    <subcellularLocation>
        <location evidence="3">Mitochondrion matrix</location>
    </subcellularLocation>
</comment>
<dbReference type="PROSITE" id="PS01071">
    <property type="entry name" value="GRPE"/>
    <property type="match status" value="1"/>
</dbReference>
<dbReference type="PANTHER" id="PTHR21237:SF23">
    <property type="entry name" value="GRPE PROTEIN HOMOLOG, MITOCHONDRIAL"/>
    <property type="match status" value="1"/>
</dbReference>
<dbReference type="GO" id="GO:0051087">
    <property type="term" value="F:protein-folding chaperone binding"/>
    <property type="evidence" value="ECO:0007669"/>
    <property type="project" value="InterPro"/>
</dbReference>
<protein>
    <recommendedName>
        <fullName evidence="3">GrpE protein homolog</fullName>
    </recommendedName>
</protein>
<comment type="similarity">
    <text evidence="1 4">Belongs to the GrpE family.</text>
</comment>
<evidence type="ECO:0000313" key="5">
    <source>
        <dbReference type="Proteomes" id="UP000095285"/>
    </source>
</evidence>
<dbReference type="STRING" id="7209.A0A1I7VUN4"/>
<keyword evidence="5" id="KW-1185">Reference proteome</keyword>
<dbReference type="Gene3D" id="3.90.20.20">
    <property type="match status" value="1"/>
</dbReference>
<dbReference type="InterPro" id="IPR009012">
    <property type="entry name" value="GrpE_head"/>
</dbReference>
<dbReference type="Gene3D" id="2.30.22.10">
    <property type="entry name" value="Head domain of nucleotide exchange factor GrpE"/>
    <property type="match status" value="1"/>
</dbReference>
<dbReference type="GO" id="GO:0000774">
    <property type="term" value="F:adenyl-nucleotide exchange factor activity"/>
    <property type="evidence" value="ECO:0007669"/>
    <property type="project" value="InterPro"/>
</dbReference>
<organism evidence="5 6">
    <name type="scientific">Loa loa</name>
    <name type="common">Eye worm</name>
    <name type="synonym">Filaria loa</name>
    <dbReference type="NCBI Taxonomy" id="7209"/>
    <lineage>
        <taxon>Eukaryota</taxon>
        <taxon>Metazoa</taxon>
        <taxon>Ecdysozoa</taxon>
        <taxon>Nematoda</taxon>
        <taxon>Chromadorea</taxon>
        <taxon>Rhabditida</taxon>
        <taxon>Spirurina</taxon>
        <taxon>Spiruromorpha</taxon>
        <taxon>Filarioidea</taxon>
        <taxon>Onchocercidae</taxon>
        <taxon>Loa</taxon>
    </lineage>
</organism>
<accession>A0A1I7VUN4</accession>
<dbReference type="GO" id="GO:0001405">
    <property type="term" value="C:PAM complex, Tim23 associated import motor"/>
    <property type="evidence" value="ECO:0007669"/>
    <property type="project" value="TreeGrafter"/>
</dbReference>
<dbReference type="PANTHER" id="PTHR21237">
    <property type="entry name" value="GRPE PROTEIN"/>
    <property type="match status" value="1"/>
</dbReference>
<comment type="function">
    <text evidence="3">Essential component of the PAM complex, a complex required for the translocation of transit peptide-containing proteins from the inner membrane into the mitochondrial matrix in an ATP-dependent manner.</text>
</comment>
<reference evidence="5" key="1">
    <citation type="submission" date="2012-04" db="EMBL/GenBank/DDBJ databases">
        <title>The Genome Sequence of Loa loa.</title>
        <authorList>
            <consortium name="The Broad Institute Genome Sequencing Platform"/>
            <consortium name="Broad Institute Genome Sequencing Center for Infectious Disease"/>
            <person name="Nutman T.B."/>
            <person name="Fink D.L."/>
            <person name="Russ C."/>
            <person name="Young S."/>
            <person name="Zeng Q."/>
            <person name="Gargeya S."/>
            <person name="Alvarado L."/>
            <person name="Berlin A."/>
            <person name="Chapman S.B."/>
            <person name="Chen Z."/>
            <person name="Freedman E."/>
            <person name="Gellesch M."/>
            <person name="Goldberg J."/>
            <person name="Griggs A."/>
            <person name="Gujja S."/>
            <person name="Heilman E.R."/>
            <person name="Heiman D."/>
            <person name="Howarth C."/>
            <person name="Mehta T."/>
            <person name="Neiman D."/>
            <person name="Pearson M."/>
            <person name="Roberts A."/>
            <person name="Saif S."/>
            <person name="Shea T."/>
            <person name="Shenoy N."/>
            <person name="Sisk P."/>
            <person name="Stolte C."/>
            <person name="Sykes S."/>
            <person name="White J."/>
            <person name="Yandava C."/>
            <person name="Haas B."/>
            <person name="Henn M.R."/>
            <person name="Nusbaum C."/>
            <person name="Birren B."/>
        </authorList>
    </citation>
    <scope>NUCLEOTIDE SEQUENCE [LARGE SCALE GENOMIC DNA]</scope>
</reference>
<dbReference type="GO" id="GO:0030150">
    <property type="term" value="P:protein import into mitochondrial matrix"/>
    <property type="evidence" value="ECO:0007669"/>
    <property type="project" value="TreeGrafter"/>
</dbReference>
<dbReference type="Pfam" id="PF01025">
    <property type="entry name" value="GrpE"/>
    <property type="match status" value="1"/>
</dbReference>
<evidence type="ECO:0000256" key="2">
    <source>
        <dbReference type="ARBA" id="ARBA00023186"/>
    </source>
</evidence>
<evidence type="ECO:0000256" key="1">
    <source>
        <dbReference type="ARBA" id="ARBA00009054"/>
    </source>
</evidence>
<dbReference type="AlphaFoldDB" id="A0A1I7VUN4"/>
<dbReference type="Proteomes" id="UP000095285">
    <property type="component" value="Unassembled WGS sequence"/>
</dbReference>
<sequence length="346" mass="39135">MTPYMCITSIISTDKYTLIERRTCTWILSDVRVRKPYVQQKYTRAVCMALYLSTTYLTKCSARPTTELMHLKKKRKGRQRGREEKPGTVMIKRTCLTLLSTIRAVRIEVRTITQSNKRLLLKDNFPISTTRFSFSAAVQKEGANEASNFSLKHANARLTSAEFLTKVKESIGTSETGEDFVIPRPAFDALAAEYDILLDEVASFKDKYTRALAEVENVRRRGHNQTEEAKVFAIQGFCKDLLEVADILDLAVDAVKKEELDNNISLKNLFEGLEMTRTVLQKTFDKHGLKQISPEGEKFDPGLHEAVFQIPKDKAKFESGCVAQVVKIGYALQNRPIRAAKVGVVQ</sequence>
<reference evidence="6" key="2">
    <citation type="submission" date="2016-11" db="UniProtKB">
        <authorList>
            <consortium name="WormBaseParasite"/>
        </authorList>
    </citation>
    <scope>IDENTIFICATION</scope>
</reference>
<dbReference type="GO" id="GO:0051082">
    <property type="term" value="F:unfolded protein binding"/>
    <property type="evidence" value="ECO:0007669"/>
    <property type="project" value="TreeGrafter"/>
</dbReference>
<dbReference type="WBParaSite" id="EN70_6404">
    <property type="protein sequence ID" value="EN70_6404"/>
    <property type="gene ID" value="EN70_6404"/>
</dbReference>
<dbReference type="InterPro" id="IPR013805">
    <property type="entry name" value="GrpE_CC"/>
</dbReference>
<evidence type="ECO:0000313" key="6">
    <source>
        <dbReference type="WBParaSite" id="EN70_6404"/>
    </source>
</evidence>
<name>A0A1I7VUN4_LOALO</name>
<proteinExistence type="inferred from homology"/>
<dbReference type="CDD" id="cd00446">
    <property type="entry name" value="GrpE"/>
    <property type="match status" value="1"/>
</dbReference>
<keyword evidence="2 3" id="KW-0143">Chaperone</keyword>
<dbReference type="PRINTS" id="PR00773">
    <property type="entry name" value="GRPEPROTEIN"/>
</dbReference>
<evidence type="ECO:0000256" key="4">
    <source>
        <dbReference type="RuleBase" id="RU004478"/>
    </source>
</evidence>
<dbReference type="SUPFAM" id="SSF58014">
    <property type="entry name" value="Coiled-coil domain of nucleotide exchange factor GrpE"/>
    <property type="match status" value="1"/>
</dbReference>